<accession>A0A5B7BM60</accession>
<organism evidence="6">
    <name type="scientific">Davidia involucrata</name>
    <name type="common">Dove tree</name>
    <dbReference type="NCBI Taxonomy" id="16924"/>
    <lineage>
        <taxon>Eukaryota</taxon>
        <taxon>Viridiplantae</taxon>
        <taxon>Streptophyta</taxon>
        <taxon>Embryophyta</taxon>
        <taxon>Tracheophyta</taxon>
        <taxon>Spermatophyta</taxon>
        <taxon>Magnoliopsida</taxon>
        <taxon>eudicotyledons</taxon>
        <taxon>Gunneridae</taxon>
        <taxon>Pentapetalae</taxon>
        <taxon>asterids</taxon>
        <taxon>Cornales</taxon>
        <taxon>Nyssaceae</taxon>
        <taxon>Davidia</taxon>
    </lineage>
</organism>
<feature type="domain" description="Glycosyl hydrolase family 31 C-terminal" evidence="5">
    <location>
        <begin position="771"/>
        <end position="862"/>
    </location>
</feature>
<keyword evidence="2" id="KW-0378">Hydrolase</keyword>
<dbReference type="Gene3D" id="2.60.40.1180">
    <property type="entry name" value="Golgi alpha-mannosidase II"/>
    <property type="match status" value="1"/>
</dbReference>
<dbReference type="GO" id="GO:0005975">
    <property type="term" value="P:carbohydrate metabolic process"/>
    <property type="evidence" value="ECO:0007669"/>
    <property type="project" value="InterPro"/>
</dbReference>
<evidence type="ECO:0000256" key="3">
    <source>
        <dbReference type="SAM" id="MobiDB-lite"/>
    </source>
</evidence>
<dbReference type="InterPro" id="IPR048395">
    <property type="entry name" value="Glyco_hydro_31_C"/>
</dbReference>
<dbReference type="InterPro" id="IPR011013">
    <property type="entry name" value="Gal_mutarotase_sf_dom"/>
</dbReference>
<dbReference type="CDD" id="cd06594">
    <property type="entry name" value="GH31_glucosidase_YihQ"/>
    <property type="match status" value="1"/>
</dbReference>
<dbReference type="AlphaFoldDB" id="A0A5B7BM60"/>
<evidence type="ECO:0000259" key="5">
    <source>
        <dbReference type="Pfam" id="PF21365"/>
    </source>
</evidence>
<dbReference type="PANTHER" id="PTHR46959">
    <property type="entry name" value="SULFOQUINOVOSIDASE"/>
    <property type="match status" value="1"/>
</dbReference>
<sequence length="876" mass="100872">MATLKTTNKHHRHLNNPFPSTPRSLPFVQGTLSFDPQTVPPHQIFSLGKDFQLTWTSKNGGSVSISHQSQPTRPIWSTIPGQAFVSAALAETEVEESRGSFVFKDRDVHLVCNHQIVEEIRVINQSDYSLEGKDHEFPSGYVGFDHKIEFKDTQFPVLLITGRIFSAKREKKKILRNTGIHDNSESVEKEPSTSARYWVFFDQKGGHQIGFQVKLGKPNLEIQQRISPRSYGVYRGFSRRLGRIRRLRIRWCGFLSRRRGFITVTSSDEENVVMKGAEFTGLNRVCLTYSSERNERFYGFGEQFSHMDFKGKRVPIFVQEQGIGRGDQPITFAANLISYRAGGDWSTTYAPSPFYMTSKMRSLYLEGYNYSIFDLTRHDRVQIQIHGDSVQGRILHGNSPSEFIEHFTEEIGRPPELPEWIISSAVVGMQGGTDFVRDIWDKLQAYDVPISAFWLQDWVGQRKTVIGSQLWWNWEVDTTRYWGWKQLIKDFSAQHIKVMTYCNPCLAPMDEKTNRSRNLFEEAKELDIFVKDKNGRPYMVPNTAFDVGMLDLTHPLTASWFKQILQEMVDDGVRGWMADFGEGLPVDAALYSGEDPVSAHNRYPELWAQINREFVEEWKSKREGKEREDPEEALVFFMRAGFRNSPKWGMLFWEGDQMVSWQVNDGIKSSVVGLLSSGLSGYAFNHSDIGGYCAVNLPFFKYRRSEELLLRWMELNAFTTVFRTHEGNKPSCNSQFYSNHKTLSHFARFAKVYKAWKFYRTQLVKEASQKGLPVCRHLFLHYPEDEHVHGLSYEQFLVGTEILVVPVLDKGKNNVKAYFPIGESCSWKHIWTGEVYTKQGSEAWIEAPIGYPAIFVKAGSTIGETFLENLRDYNIL</sequence>
<evidence type="ECO:0000259" key="4">
    <source>
        <dbReference type="Pfam" id="PF01055"/>
    </source>
</evidence>
<dbReference type="SUPFAM" id="SSF51445">
    <property type="entry name" value="(Trans)glycosidases"/>
    <property type="match status" value="1"/>
</dbReference>
<gene>
    <name evidence="6" type="ORF">Din_038965</name>
</gene>
<dbReference type="SUPFAM" id="SSF51011">
    <property type="entry name" value="Glycosyl hydrolase domain"/>
    <property type="match status" value="1"/>
</dbReference>
<comment type="similarity">
    <text evidence="1 2">Belongs to the glycosyl hydrolase 31 family.</text>
</comment>
<feature type="region of interest" description="Disordered" evidence="3">
    <location>
        <begin position="1"/>
        <end position="21"/>
    </location>
</feature>
<proteinExistence type="inferred from homology"/>
<reference evidence="6" key="1">
    <citation type="submission" date="2019-08" db="EMBL/GenBank/DDBJ databases">
        <title>Reference gene set and small RNA set construction with multiple tissues from Davidia involucrata Baill.</title>
        <authorList>
            <person name="Yang H."/>
            <person name="Zhou C."/>
            <person name="Li G."/>
            <person name="Wang J."/>
            <person name="Gao P."/>
            <person name="Wang M."/>
            <person name="Wang R."/>
            <person name="Zhao Y."/>
        </authorList>
    </citation>
    <scope>NUCLEOTIDE SEQUENCE</scope>
    <source>
        <tissue evidence="6">Mixed with DoveR01_LX</tissue>
    </source>
</reference>
<keyword evidence="2" id="KW-0326">Glycosidase</keyword>
<evidence type="ECO:0000313" key="6">
    <source>
        <dbReference type="EMBL" id="MPA69524.1"/>
    </source>
</evidence>
<dbReference type="Pfam" id="PF21365">
    <property type="entry name" value="Glyco_hydro_31_3rd"/>
    <property type="match status" value="1"/>
</dbReference>
<dbReference type="SUPFAM" id="SSF74650">
    <property type="entry name" value="Galactose mutarotase-like"/>
    <property type="match status" value="1"/>
</dbReference>
<evidence type="ECO:0000256" key="2">
    <source>
        <dbReference type="RuleBase" id="RU361185"/>
    </source>
</evidence>
<dbReference type="Gene3D" id="2.60.40.1760">
    <property type="entry name" value="glycosyl hydrolase (family 31)"/>
    <property type="match status" value="1"/>
</dbReference>
<dbReference type="CDD" id="cd14752">
    <property type="entry name" value="GH31_N"/>
    <property type="match status" value="1"/>
</dbReference>
<dbReference type="InterPro" id="IPR044112">
    <property type="entry name" value="YihQ_TIM-like"/>
</dbReference>
<dbReference type="InterPro" id="IPR052990">
    <property type="entry name" value="Sulfoquinovosidase_GH31"/>
</dbReference>
<dbReference type="Gene3D" id="3.20.20.80">
    <property type="entry name" value="Glycosidases"/>
    <property type="match status" value="1"/>
</dbReference>
<dbReference type="InterPro" id="IPR017853">
    <property type="entry name" value="GH"/>
</dbReference>
<dbReference type="GO" id="GO:0004553">
    <property type="term" value="F:hydrolase activity, hydrolyzing O-glycosyl compounds"/>
    <property type="evidence" value="ECO:0007669"/>
    <property type="project" value="InterPro"/>
</dbReference>
<feature type="domain" description="Glycoside hydrolase family 31 TIM barrel" evidence="4">
    <location>
        <begin position="432"/>
        <end position="741"/>
    </location>
</feature>
<dbReference type="PANTHER" id="PTHR46959:SF2">
    <property type="entry name" value="SULFOQUINOVOSIDASE"/>
    <property type="match status" value="1"/>
</dbReference>
<dbReference type="Pfam" id="PF01055">
    <property type="entry name" value="Glyco_hydro_31_2nd"/>
    <property type="match status" value="1"/>
</dbReference>
<protein>
    <recommendedName>
        <fullName evidence="7">Alpha-glucosidase</fullName>
    </recommendedName>
</protein>
<evidence type="ECO:0000256" key="1">
    <source>
        <dbReference type="ARBA" id="ARBA00007806"/>
    </source>
</evidence>
<evidence type="ECO:0008006" key="7">
    <source>
        <dbReference type="Google" id="ProtNLM"/>
    </source>
</evidence>
<name>A0A5B7BM60_DAVIN</name>
<dbReference type="GO" id="GO:0030246">
    <property type="term" value="F:carbohydrate binding"/>
    <property type="evidence" value="ECO:0007669"/>
    <property type="project" value="InterPro"/>
</dbReference>
<dbReference type="InterPro" id="IPR013780">
    <property type="entry name" value="Glyco_hydro_b"/>
</dbReference>
<dbReference type="EMBL" id="GHES01038965">
    <property type="protein sequence ID" value="MPA69524.1"/>
    <property type="molecule type" value="Transcribed_RNA"/>
</dbReference>
<dbReference type="NCBIfam" id="NF007746">
    <property type="entry name" value="PRK10426.1"/>
    <property type="match status" value="1"/>
</dbReference>
<dbReference type="InterPro" id="IPR000322">
    <property type="entry name" value="Glyco_hydro_31_TIM"/>
</dbReference>